<sequence length="83" mass="8996">MMGYQTFTNLYLALTVFHYGTVVKGIRTAKEGATVNMQDAASGAPQFSTLLVDGQENVLKSTPEIKETLDNLYNGAPEPSVLQ</sequence>
<comment type="caution">
    <text evidence="1">The sequence shown here is derived from an EMBL/GenBank/DDBJ whole genome shotgun (WGS) entry which is preliminary data.</text>
</comment>
<organism evidence="1 2">
    <name type="scientific">Perkinsus olseni</name>
    <name type="common">Perkinsus atlanticus</name>
    <dbReference type="NCBI Taxonomy" id="32597"/>
    <lineage>
        <taxon>Eukaryota</taxon>
        <taxon>Sar</taxon>
        <taxon>Alveolata</taxon>
        <taxon>Perkinsozoa</taxon>
        <taxon>Perkinsea</taxon>
        <taxon>Perkinsida</taxon>
        <taxon>Perkinsidae</taxon>
        <taxon>Perkinsus</taxon>
    </lineage>
</organism>
<gene>
    <name evidence="1" type="ORF">FOZ63_012315</name>
</gene>
<protein>
    <submittedName>
        <fullName evidence="1">Uncharacterized protein</fullName>
    </submittedName>
</protein>
<feature type="non-terminal residue" evidence="1">
    <location>
        <position position="1"/>
    </location>
</feature>
<dbReference type="AlphaFoldDB" id="A0A7J6R4H7"/>
<proteinExistence type="predicted"/>
<keyword evidence="2" id="KW-1185">Reference proteome</keyword>
<accession>A0A7J6R4H7</accession>
<evidence type="ECO:0000313" key="2">
    <source>
        <dbReference type="Proteomes" id="UP000553632"/>
    </source>
</evidence>
<reference evidence="1 2" key="1">
    <citation type="submission" date="2020-04" db="EMBL/GenBank/DDBJ databases">
        <title>Perkinsus olseni comparative genomics.</title>
        <authorList>
            <person name="Bogema D.R."/>
        </authorList>
    </citation>
    <scope>NUCLEOTIDE SEQUENCE [LARGE SCALE GENOMIC DNA]</scope>
    <source>
        <strain evidence="1 2">ATCC PRA-207</strain>
    </source>
</reference>
<evidence type="ECO:0000313" key="1">
    <source>
        <dbReference type="EMBL" id="KAF4715322.1"/>
    </source>
</evidence>
<name>A0A7J6R4H7_PEROL</name>
<dbReference type="EMBL" id="JABANO010028328">
    <property type="protein sequence ID" value="KAF4715322.1"/>
    <property type="molecule type" value="Genomic_DNA"/>
</dbReference>
<dbReference type="Proteomes" id="UP000553632">
    <property type="component" value="Unassembled WGS sequence"/>
</dbReference>